<dbReference type="AlphaFoldDB" id="B9L2S7"/>
<evidence type="ECO:0000256" key="1">
    <source>
        <dbReference type="SAM" id="MobiDB-lite"/>
    </source>
</evidence>
<keyword evidence="3" id="KW-1185">Reference proteome</keyword>
<sequence>MLFNRFDSTTPEKPAGGIRIETEERTVFDSSRKRSPCLVAEGDDGRSASGERFPSPVLRSSTPSL</sequence>
<dbReference type="STRING" id="309801.trd_1970"/>
<feature type="region of interest" description="Disordered" evidence="1">
    <location>
        <begin position="1"/>
        <end position="65"/>
    </location>
</feature>
<dbReference type="EMBL" id="CP001275">
    <property type="protein sequence ID" value="ACM06014.1"/>
    <property type="molecule type" value="Genomic_DNA"/>
</dbReference>
<accession>B9L2S7</accession>
<dbReference type="KEGG" id="tro:trd_1970"/>
<dbReference type="Proteomes" id="UP000000447">
    <property type="component" value="Chromosome"/>
</dbReference>
<feature type="compositionally biased region" description="Polar residues" evidence="1">
    <location>
        <begin position="1"/>
        <end position="11"/>
    </location>
</feature>
<dbReference type="HOGENOM" id="CLU_2848427_0_0_0"/>
<evidence type="ECO:0000313" key="3">
    <source>
        <dbReference type="Proteomes" id="UP000000447"/>
    </source>
</evidence>
<protein>
    <submittedName>
        <fullName evidence="2">Uncharacterized protein</fullName>
    </submittedName>
</protein>
<reference evidence="2 3" key="1">
    <citation type="journal article" date="2009" name="PLoS ONE">
        <title>Complete genome sequence of the aerobic CO-oxidizing thermophile Thermomicrobium roseum.</title>
        <authorList>
            <person name="Wu D."/>
            <person name="Raymond J."/>
            <person name="Wu M."/>
            <person name="Chatterji S."/>
            <person name="Ren Q."/>
            <person name="Graham J.E."/>
            <person name="Bryant D.A."/>
            <person name="Robb F."/>
            <person name="Colman A."/>
            <person name="Tallon L.J."/>
            <person name="Badger J.H."/>
            <person name="Madupu R."/>
            <person name="Ward N.L."/>
            <person name="Eisen J.A."/>
        </authorList>
    </citation>
    <scope>NUCLEOTIDE SEQUENCE [LARGE SCALE GENOMIC DNA]</scope>
    <source>
        <strain evidence="3">ATCC 27502 / DSM 5159 / P-2</strain>
    </source>
</reference>
<gene>
    <name evidence="2" type="ordered locus">trd_1970</name>
</gene>
<name>B9L2S7_THERP</name>
<feature type="compositionally biased region" description="Basic and acidic residues" evidence="1">
    <location>
        <begin position="20"/>
        <end position="32"/>
    </location>
</feature>
<evidence type="ECO:0000313" key="2">
    <source>
        <dbReference type="EMBL" id="ACM06014.1"/>
    </source>
</evidence>
<organism evidence="2 3">
    <name type="scientific">Thermomicrobium roseum (strain ATCC 27502 / DSM 5159 / P-2)</name>
    <dbReference type="NCBI Taxonomy" id="309801"/>
    <lineage>
        <taxon>Bacteria</taxon>
        <taxon>Pseudomonadati</taxon>
        <taxon>Thermomicrobiota</taxon>
        <taxon>Thermomicrobia</taxon>
        <taxon>Thermomicrobiales</taxon>
        <taxon>Thermomicrobiaceae</taxon>
        <taxon>Thermomicrobium</taxon>
    </lineage>
</organism>
<proteinExistence type="predicted"/>